<sequence length="48" mass="5689">MTKDAKEVRKNKILKGLETAYEKMLDFKRQKNSEVVIIRDNKIVKIKP</sequence>
<keyword evidence="2" id="KW-1185">Reference proteome</keyword>
<gene>
    <name evidence="1" type="ORF">SAMN05421741_10157</name>
</gene>
<evidence type="ECO:0000313" key="1">
    <source>
        <dbReference type="EMBL" id="SFN08304.1"/>
    </source>
</evidence>
<proteinExistence type="predicted"/>
<protein>
    <submittedName>
        <fullName evidence="1">Uncharacterized protein</fullName>
    </submittedName>
</protein>
<evidence type="ECO:0000313" key="2">
    <source>
        <dbReference type="Proteomes" id="UP000199036"/>
    </source>
</evidence>
<organism evidence="1 2">
    <name type="scientific">Paenimyroides ummariense</name>
    <dbReference type="NCBI Taxonomy" id="913024"/>
    <lineage>
        <taxon>Bacteria</taxon>
        <taxon>Pseudomonadati</taxon>
        <taxon>Bacteroidota</taxon>
        <taxon>Flavobacteriia</taxon>
        <taxon>Flavobacteriales</taxon>
        <taxon>Flavobacteriaceae</taxon>
        <taxon>Paenimyroides</taxon>
    </lineage>
</organism>
<dbReference type="AlphaFoldDB" id="A0A1I4W3Q3"/>
<dbReference type="Proteomes" id="UP000199036">
    <property type="component" value="Unassembled WGS sequence"/>
</dbReference>
<dbReference type="EMBL" id="FOVI01000001">
    <property type="protein sequence ID" value="SFN08304.1"/>
    <property type="molecule type" value="Genomic_DNA"/>
</dbReference>
<accession>A0A1I4W3Q3</accession>
<reference evidence="2" key="1">
    <citation type="submission" date="2016-10" db="EMBL/GenBank/DDBJ databases">
        <authorList>
            <person name="Varghese N."/>
            <person name="Submissions S."/>
        </authorList>
    </citation>
    <scope>NUCLEOTIDE SEQUENCE [LARGE SCALE GENOMIC DNA]</scope>
    <source>
        <strain evidence="2">DS-12</strain>
    </source>
</reference>
<name>A0A1I4W3Q3_9FLAO</name>
<dbReference type="RefSeq" id="WP_177205660.1">
    <property type="nucleotide sequence ID" value="NZ_FOVI01000001.1"/>
</dbReference>